<dbReference type="Gramene" id="OE9A120961T1">
    <property type="protein sequence ID" value="OE9A120961C1"/>
    <property type="gene ID" value="OE9A120961"/>
</dbReference>
<protein>
    <submittedName>
        <fullName evidence="1">Uncharacterized protein</fullName>
    </submittedName>
</protein>
<evidence type="ECO:0000313" key="1">
    <source>
        <dbReference type="EMBL" id="CAA2989162.1"/>
    </source>
</evidence>
<sequence>MNKGLNLIRHTIAELLTFPLRFFFNESIRLLSSFLRRLLFKSIRFVDSLLFPSPSEDADDVFALFDHSFSPLQQPSLSNSTEPLVLVSFRWWKEAREAVCSGGGGVLYNVTTQLTVAGEDEEKEVGMAVGSRDLEILVIMKREGEAKISEEERVSSEGDFALVSEWMFLTALKW</sequence>
<name>A0A8S0SCZ9_OLEEU</name>
<dbReference type="OrthoDB" id="1710249at2759"/>
<dbReference type="EMBL" id="CACTIH010004065">
    <property type="protein sequence ID" value="CAA2989162.1"/>
    <property type="molecule type" value="Genomic_DNA"/>
</dbReference>
<comment type="caution">
    <text evidence="1">The sequence shown here is derived from an EMBL/GenBank/DDBJ whole genome shotgun (WGS) entry which is preliminary data.</text>
</comment>
<accession>A0A8S0SCZ9</accession>
<evidence type="ECO:0000313" key="2">
    <source>
        <dbReference type="Proteomes" id="UP000594638"/>
    </source>
</evidence>
<gene>
    <name evidence="1" type="ORF">OLEA9_A120961</name>
</gene>
<proteinExistence type="predicted"/>
<reference evidence="1 2" key="1">
    <citation type="submission" date="2019-12" db="EMBL/GenBank/DDBJ databases">
        <authorList>
            <person name="Alioto T."/>
            <person name="Alioto T."/>
            <person name="Gomez Garrido J."/>
        </authorList>
    </citation>
    <scope>NUCLEOTIDE SEQUENCE [LARGE SCALE GENOMIC DNA]</scope>
</reference>
<keyword evidence="2" id="KW-1185">Reference proteome</keyword>
<organism evidence="1 2">
    <name type="scientific">Olea europaea subsp. europaea</name>
    <dbReference type="NCBI Taxonomy" id="158383"/>
    <lineage>
        <taxon>Eukaryota</taxon>
        <taxon>Viridiplantae</taxon>
        <taxon>Streptophyta</taxon>
        <taxon>Embryophyta</taxon>
        <taxon>Tracheophyta</taxon>
        <taxon>Spermatophyta</taxon>
        <taxon>Magnoliopsida</taxon>
        <taxon>eudicotyledons</taxon>
        <taxon>Gunneridae</taxon>
        <taxon>Pentapetalae</taxon>
        <taxon>asterids</taxon>
        <taxon>lamiids</taxon>
        <taxon>Lamiales</taxon>
        <taxon>Oleaceae</taxon>
        <taxon>Oleeae</taxon>
        <taxon>Olea</taxon>
    </lineage>
</organism>
<dbReference type="Proteomes" id="UP000594638">
    <property type="component" value="Unassembled WGS sequence"/>
</dbReference>
<dbReference type="AlphaFoldDB" id="A0A8S0SCZ9"/>